<organism evidence="1 2">
    <name type="scientific">Scutellospora calospora</name>
    <dbReference type="NCBI Taxonomy" id="85575"/>
    <lineage>
        <taxon>Eukaryota</taxon>
        <taxon>Fungi</taxon>
        <taxon>Fungi incertae sedis</taxon>
        <taxon>Mucoromycota</taxon>
        <taxon>Glomeromycotina</taxon>
        <taxon>Glomeromycetes</taxon>
        <taxon>Diversisporales</taxon>
        <taxon>Gigasporaceae</taxon>
        <taxon>Scutellospora</taxon>
    </lineage>
</organism>
<keyword evidence="2" id="KW-1185">Reference proteome</keyword>
<name>A0ACA9K534_9GLOM</name>
<evidence type="ECO:0000313" key="2">
    <source>
        <dbReference type="Proteomes" id="UP000789860"/>
    </source>
</evidence>
<dbReference type="EMBL" id="CAJVPM010000842">
    <property type="protein sequence ID" value="CAG8453051.1"/>
    <property type="molecule type" value="Genomic_DNA"/>
</dbReference>
<comment type="caution">
    <text evidence="1">The sequence shown here is derived from an EMBL/GenBank/DDBJ whole genome shotgun (WGS) entry which is preliminary data.</text>
</comment>
<reference evidence="1" key="1">
    <citation type="submission" date="2021-06" db="EMBL/GenBank/DDBJ databases">
        <authorList>
            <person name="Kallberg Y."/>
            <person name="Tangrot J."/>
            <person name="Rosling A."/>
        </authorList>
    </citation>
    <scope>NUCLEOTIDE SEQUENCE</scope>
    <source>
        <strain evidence="1">AU212A</strain>
    </source>
</reference>
<gene>
    <name evidence="1" type="ORF">SCALOS_LOCUS1274</name>
</gene>
<proteinExistence type="predicted"/>
<dbReference type="Proteomes" id="UP000789860">
    <property type="component" value="Unassembled WGS sequence"/>
</dbReference>
<sequence length="586" mass="65992">MSLELRGQNQSINENLTKVTSISTLQDTTPIVQQPPSTTAMIYKSPLITSSKIQNSQVLNSRIPTFKNSLPSSSSYNSRISQKTASSTVIKSSAIKDDSKDSCDNYEKISQNLLESNKDIYSKNDHTFNLGGDVSNLNNLNSSSILNTSESSVGVDIGTSDSTSPTPSVTGTTTSVSPASETPLSITPLIGTSNTSRSSRNTYNFHSQSVGLNGHLRRWHSSNSGLHYSKNSNVGSTDPDDIRTLYERWKLVLPKDDLVFDQFSSSVDSPAPPLSFHEIRSTITIFPHTVYSLKKKNLKDHKSGLHGCRQINLLKNLESMVVAVMFFLGIKRYFLVTNGDAESEFDDNLHRTYETLLTLPSQHEKQIDLDIPRTLHSHIMFRTRYGPGQRALFNVLQAFSNYNKQVGYCQGMTNIVTILLMYYTEECAFIMLTKLFTRCNLHNLFIPGFPALLESFYVQEKLLIKYAPKISSQFNKLQLSSTAYATRWYITLFTSDVVPHHTVLRIWDLLMLHGFDILYFVAVALLKYHKATLITSSFEHAMIMLSTTLVIMDDDKLIKKVNKMFNLKDRKGLIDTLKAEYRSQIV</sequence>
<accession>A0ACA9K534</accession>
<protein>
    <submittedName>
        <fullName evidence="1">1120_t:CDS:1</fullName>
    </submittedName>
</protein>
<evidence type="ECO:0000313" key="1">
    <source>
        <dbReference type="EMBL" id="CAG8453051.1"/>
    </source>
</evidence>